<organism evidence="16 17">
    <name type="scientific">Neptunomonas japonica JAMM 1380</name>
    <dbReference type="NCBI Taxonomy" id="1441457"/>
    <lineage>
        <taxon>Bacteria</taxon>
        <taxon>Pseudomonadati</taxon>
        <taxon>Pseudomonadota</taxon>
        <taxon>Gammaproteobacteria</taxon>
        <taxon>Oceanospirillales</taxon>
        <taxon>Oceanospirillaceae</taxon>
        <taxon>Neptunomonas</taxon>
    </lineage>
</organism>
<evidence type="ECO:0000256" key="6">
    <source>
        <dbReference type="ARBA" id="ARBA00050652"/>
    </source>
</evidence>
<dbReference type="GO" id="GO:0008914">
    <property type="term" value="F:leucyl-tRNA--protein transferase activity"/>
    <property type="evidence" value="ECO:0007669"/>
    <property type="project" value="UniProtKB-UniRule"/>
</dbReference>
<dbReference type="EMBL" id="AP014546">
    <property type="protein sequence ID" value="BBB29970.1"/>
    <property type="molecule type" value="Genomic_DNA"/>
</dbReference>
<dbReference type="PANTHER" id="PTHR30098:SF2">
    <property type="entry name" value="LEUCYL_PHENYLALANYL-TRNA--PROTEIN TRANSFERASE"/>
    <property type="match status" value="1"/>
</dbReference>
<dbReference type="HAMAP" id="MF_00688">
    <property type="entry name" value="Leu_Phe_trans"/>
    <property type="match status" value="1"/>
</dbReference>
<dbReference type="Pfam" id="PF03588">
    <property type="entry name" value="Leu_Phe_trans"/>
    <property type="match status" value="1"/>
</dbReference>
<dbReference type="Gene3D" id="3.40.630.70">
    <property type="entry name" value="Leucyl/phenylalanyl-tRNA-protein transferase, C-terminal domain"/>
    <property type="match status" value="1"/>
</dbReference>
<comment type="function">
    <text evidence="8 15">Functions in the N-end rule pathway of protein degradation where it conjugates Leu, Phe and, less efficiently, Met from aminoacyl-tRNAs to the N-termini of proteins containing an N-terminal arginine or lysine.</text>
</comment>
<dbReference type="NCBIfam" id="TIGR00667">
    <property type="entry name" value="aat"/>
    <property type="match status" value="1"/>
</dbReference>
<comment type="catalytic activity">
    <reaction evidence="5 15">
        <text>L-phenylalanyl-tRNA(Phe) + an N-terminal L-alpha-aminoacyl-[protein] = an N-terminal L-phenylalanyl-L-alpha-aminoacyl-[protein] + tRNA(Phe)</text>
        <dbReference type="Rhea" id="RHEA:43632"/>
        <dbReference type="Rhea" id="RHEA-COMP:9668"/>
        <dbReference type="Rhea" id="RHEA-COMP:9699"/>
        <dbReference type="Rhea" id="RHEA-COMP:10636"/>
        <dbReference type="Rhea" id="RHEA-COMP:10637"/>
        <dbReference type="ChEBI" id="CHEBI:78442"/>
        <dbReference type="ChEBI" id="CHEBI:78531"/>
        <dbReference type="ChEBI" id="CHEBI:78597"/>
        <dbReference type="ChEBI" id="CHEBI:83561"/>
        <dbReference type="EC" id="2.3.2.6"/>
    </reaction>
</comment>
<evidence type="ECO:0000313" key="16">
    <source>
        <dbReference type="EMBL" id="BBB29970.1"/>
    </source>
</evidence>
<keyword evidence="2 15" id="KW-0963">Cytoplasm</keyword>
<name>A0A7R6SWN0_9GAMM</name>
<reference evidence="16 17" key="1">
    <citation type="journal article" date="2008" name="Int. J. Syst. Evol. Microbiol.">
        <title>Neptunomonas japonica sp. nov., an Osedax japonicus symbiont-like bacterium isolated from sediment adjacent to sperm whale carcasses off Kagoshima, Japan.</title>
        <authorList>
            <person name="Miyazaki M."/>
            <person name="Nogi Y."/>
            <person name="Fujiwara Y."/>
            <person name="Kawato M."/>
            <person name="Kubokawa K."/>
            <person name="Horikoshi K."/>
        </authorList>
    </citation>
    <scope>NUCLEOTIDE SEQUENCE [LARGE SCALE GENOMIC DNA]</scope>
    <source>
        <strain evidence="16 17">JAMM 1380</strain>
    </source>
</reference>
<comment type="catalytic activity">
    <reaction evidence="7 15">
        <text>N-terminal L-lysyl-[protein] + L-leucyl-tRNA(Leu) = N-terminal L-leucyl-L-lysyl-[protein] + tRNA(Leu) + H(+)</text>
        <dbReference type="Rhea" id="RHEA:12340"/>
        <dbReference type="Rhea" id="RHEA-COMP:9613"/>
        <dbReference type="Rhea" id="RHEA-COMP:9622"/>
        <dbReference type="Rhea" id="RHEA-COMP:12670"/>
        <dbReference type="Rhea" id="RHEA-COMP:12671"/>
        <dbReference type="ChEBI" id="CHEBI:15378"/>
        <dbReference type="ChEBI" id="CHEBI:65249"/>
        <dbReference type="ChEBI" id="CHEBI:78442"/>
        <dbReference type="ChEBI" id="CHEBI:78494"/>
        <dbReference type="ChEBI" id="CHEBI:133043"/>
        <dbReference type="EC" id="2.3.2.6"/>
    </reaction>
</comment>
<dbReference type="GO" id="GO:0005737">
    <property type="term" value="C:cytoplasm"/>
    <property type="evidence" value="ECO:0007669"/>
    <property type="project" value="UniProtKB-SubCell"/>
</dbReference>
<protein>
    <recommendedName>
        <fullName evidence="11 15">Leucyl/phenylalanyl-tRNA--protein transferase</fullName>
        <ecNumber evidence="10 15">2.3.2.6</ecNumber>
    </recommendedName>
    <alternativeName>
        <fullName evidence="12 15">L/F-transferase</fullName>
    </alternativeName>
    <alternativeName>
        <fullName evidence="13 15">Leucyltransferase</fullName>
    </alternativeName>
    <alternativeName>
        <fullName evidence="14 15">Phenyalanyltransferase</fullName>
    </alternativeName>
</protein>
<dbReference type="AlphaFoldDB" id="A0A7R6SWN0"/>
<sequence>MIPWLHPTKLIFPDTSSALDEPDGLLAAGGDLSPKRLVAAYKHGIFPWFSQDDPILWWSPNPRCVLFPEQIHISRSMRKHLKKGRYRVSFDEAFADVIQACASTRQESTGTWISPEIQEAYIELHQQGVAHSVEVWDNEQLIGGLYGLGIGKLFFGESMFSFQVNASKVAFIALCKQLKIWGYPLIDCQVHNDHLESLGATNIPRDEFIHYIRQYIDTETHHPWSFSEHSATLGIES</sequence>
<dbReference type="InterPro" id="IPR004616">
    <property type="entry name" value="Leu/Phe-tRNA_Trfase"/>
</dbReference>
<dbReference type="GO" id="GO:0030163">
    <property type="term" value="P:protein catabolic process"/>
    <property type="evidence" value="ECO:0007669"/>
    <property type="project" value="UniProtKB-UniRule"/>
</dbReference>
<comment type="subcellular location">
    <subcellularLocation>
        <location evidence="1 15">Cytoplasm</location>
    </subcellularLocation>
</comment>
<dbReference type="SUPFAM" id="SSF55729">
    <property type="entry name" value="Acyl-CoA N-acyltransferases (Nat)"/>
    <property type="match status" value="1"/>
</dbReference>
<keyword evidence="17" id="KW-1185">Reference proteome</keyword>
<evidence type="ECO:0000256" key="11">
    <source>
        <dbReference type="ARBA" id="ARBA00074372"/>
    </source>
</evidence>
<evidence type="ECO:0000256" key="9">
    <source>
        <dbReference type="ARBA" id="ARBA00061535"/>
    </source>
</evidence>
<evidence type="ECO:0000256" key="12">
    <source>
        <dbReference type="ARBA" id="ARBA00077136"/>
    </source>
</evidence>
<proteinExistence type="inferred from homology"/>
<evidence type="ECO:0000256" key="15">
    <source>
        <dbReference type="HAMAP-Rule" id="MF_00688"/>
    </source>
</evidence>
<evidence type="ECO:0000256" key="2">
    <source>
        <dbReference type="ARBA" id="ARBA00022490"/>
    </source>
</evidence>
<evidence type="ECO:0000256" key="3">
    <source>
        <dbReference type="ARBA" id="ARBA00022679"/>
    </source>
</evidence>
<dbReference type="InterPro" id="IPR042221">
    <property type="entry name" value="Leu/Phe-tRNA_Trfase_N"/>
</dbReference>
<evidence type="ECO:0000256" key="10">
    <source>
        <dbReference type="ARBA" id="ARBA00066767"/>
    </source>
</evidence>
<evidence type="ECO:0000256" key="4">
    <source>
        <dbReference type="ARBA" id="ARBA00023315"/>
    </source>
</evidence>
<dbReference type="InterPro" id="IPR016181">
    <property type="entry name" value="Acyl_CoA_acyltransferase"/>
</dbReference>
<evidence type="ECO:0000256" key="13">
    <source>
        <dbReference type="ARBA" id="ARBA00077165"/>
    </source>
</evidence>
<dbReference type="Proteomes" id="UP000595332">
    <property type="component" value="Chromosome"/>
</dbReference>
<comment type="catalytic activity">
    <reaction evidence="6 15">
        <text>N-terminal L-arginyl-[protein] + L-leucyl-tRNA(Leu) = N-terminal L-leucyl-L-arginyl-[protein] + tRNA(Leu) + H(+)</text>
        <dbReference type="Rhea" id="RHEA:50416"/>
        <dbReference type="Rhea" id="RHEA-COMP:9613"/>
        <dbReference type="Rhea" id="RHEA-COMP:9622"/>
        <dbReference type="Rhea" id="RHEA-COMP:12672"/>
        <dbReference type="Rhea" id="RHEA-COMP:12673"/>
        <dbReference type="ChEBI" id="CHEBI:15378"/>
        <dbReference type="ChEBI" id="CHEBI:64719"/>
        <dbReference type="ChEBI" id="CHEBI:78442"/>
        <dbReference type="ChEBI" id="CHEBI:78494"/>
        <dbReference type="ChEBI" id="CHEBI:133044"/>
        <dbReference type="EC" id="2.3.2.6"/>
    </reaction>
</comment>
<evidence type="ECO:0000256" key="14">
    <source>
        <dbReference type="ARBA" id="ARBA00083640"/>
    </source>
</evidence>
<dbReference type="RefSeq" id="WP_201347193.1">
    <property type="nucleotide sequence ID" value="NZ_AP014546.1"/>
</dbReference>
<keyword evidence="3 15" id="KW-0808">Transferase</keyword>
<dbReference type="FunFam" id="3.40.630.70:FF:000001">
    <property type="entry name" value="Leucyl/phenylalanyl-tRNA--protein transferase"/>
    <property type="match status" value="1"/>
</dbReference>
<dbReference type="FunFam" id="3.30.70.3550:FF:000001">
    <property type="entry name" value="Leucyl/phenylalanyl-tRNA--protein transferase"/>
    <property type="match status" value="1"/>
</dbReference>
<gene>
    <name evidence="15 16" type="primary">aat</name>
    <name evidence="16" type="ORF">NEJAP_2020</name>
</gene>
<dbReference type="InterPro" id="IPR042203">
    <property type="entry name" value="Leu/Phe-tRNA_Trfase_C"/>
</dbReference>
<comment type="similarity">
    <text evidence="9 15">Belongs to the L/F-transferase family.</text>
</comment>
<evidence type="ECO:0000256" key="5">
    <source>
        <dbReference type="ARBA" id="ARBA00050607"/>
    </source>
</evidence>
<dbReference type="PANTHER" id="PTHR30098">
    <property type="entry name" value="LEUCYL/PHENYLALANYL-TRNA--PROTEIN TRANSFERASE"/>
    <property type="match status" value="1"/>
</dbReference>
<evidence type="ECO:0000313" key="17">
    <source>
        <dbReference type="Proteomes" id="UP000595332"/>
    </source>
</evidence>
<evidence type="ECO:0000256" key="8">
    <source>
        <dbReference type="ARBA" id="ARBA00054043"/>
    </source>
</evidence>
<evidence type="ECO:0000256" key="1">
    <source>
        <dbReference type="ARBA" id="ARBA00004496"/>
    </source>
</evidence>
<accession>A0A7R6SWN0</accession>
<dbReference type="KEGG" id="njp:NEJAP_2020"/>
<keyword evidence="4 15" id="KW-0012">Acyltransferase</keyword>
<dbReference type="EC" id="2.3.2.6" evidence="10 15"/>
<evidence type="ECO:0000256" key="7">
    <source>
        <dbReference type="ARBA" id="ARBA00051538"/>
    </source>
</evidence>
<dbReference type="Gene3D" id="3.30.70.3550">
    <property type="entry name" value="Leucyl/phenylalanyl-tRNA-protein transferase, N-terminal domain"/>
    <property type="match status" value="1"/>
</dbReference>